<gene>
    <name evidence="1" type="ORF">ATPR_0467</name>
</gene>
<dbReference type="Proteomes" id="UP000004319">
    <property type="component" value="Unassembled WGS sequence"/>
</dbReference>
<evidence type="ECO:0000313" key="2">
    <source>
        <dbReference type="Proteomes" id="UP000004319"/>
    </source>
</evidence>
<proteinExistence type="predicted"/>
<accession>F7VAR8</accession>
<protein>
    <submittedName>
        <fullName evidence="1">Uncharacterized protein</fullName>
    </submittedName>
</protein>
<sequence>MGSCENVLRNGEYYPELLFHRLSHDLDGQNGDQSERLFEPFVCSA</sequence>
<name>F7VAR8_9PROT</name>
<comment type="caution">
    <text evidence="1">The sequence shown here is derived from an EMBL/GenBank/DDBJ whole genome shotgun (WGS) entry which is preliminary data.</text>
</comment>
<dbReference type="EMBL" id="BABS01000008">
    <property type="protein sequence ID" value="GAA07463.1"/>
    <property type="molecule type" value="Genomic_DNA"/>
</dbReference>
<reference evidence="1 2" key="1">
    <citation type="journal article" date="2011" name="Biochem. Biophys. Res. Commun.">
        <title>Increased number of Arginine-based salt bridges contributes to the thermotolerance of thermotolerant acetic acid bacteria, Acetobacter tropicalis SKU1100.</title>
        <authorList>
            <person name="Matsutani M."/>
            <person name="Hirakawa H."/>
            <person name="Nishikura M."/>
            <person name="Soemphol W."/>
            <person name="Ali I.A.I."/>
            <person name="Yakushi T."/>
            <person name="Matsushita K."/>
        </authorList>
    </citation>
    <scope>NUCLEOTIDE SEQUENCE [LARGE SCALE GENOMIC DNA]</scope>
    <source>
        <strain evidence="1 2">NBRC 101654</strain>
    </source>
</reference>
<organism evidence="1 2">
    <name type="scientific">Acetobacter tropicalis NBRC 101654</name>
    <dbReference type="NCBI Taxonomy" id="749388"/>
    <lineage>
        <taxon>Bacteria</taxon>
        <taxon>Pseudomonadati</taxon>
        <taxon>Pseudomonadota</taxon>
        <taxon>Alphaproteobacteria</taxon>
        <taxon>Acetobacterales</taxon>
        <taxon>Acetobacteraceae</taxon>
        <taxon>Acetobacter</taxon>
    </lineage>
</organism>
<dbReference type="AlphaFoldDB" id="F7VAR8"/>
<evidence type="ECO:0000313" key="1">
    <source>
        <dbReference type="EMBL" id="GAA07463.1"/>
    </source>
</evidence>